<dbReference type="SUPFAM" id="SSF48726">
    <property type="entry name" value="Immunoglobulin"/>
    <property type="match status" value="7"/>
</dbReference>
<gene>
    <name evidence="11" type="ORF">PHAECO_LOCUS4597</name>
</gene>
<feature type="signal peptide" evidence="8">
    <location>
        <begin position="1"/>
        <end position="20"/>
    </location>
</feature>
<evidence type="ECO:0000256" key="2">
    <source>
        <dbReference type="ARBA" id="ARBA00023136"/>
    </source>
</evidence>
<dbReference type="InterPro" id="IPR051275">
    <property type="entry name" value="Cell_adhesion_signaling"/>
</dbReference>
<evidence type="ECO:0000256" key="1">
    <source>
        <dbReference type="ARBA" id="ARBA00004479"/>
    </source>
</evidence>
<evidence type="ECO:0008006" key="13">
    <source>
        <dbReference type="Google" id="ProtNLM"/>
    </source>
</evidence>
<keyword evidence="7" id="KW-0812">Transmembrane</keyword>
<dbReference type="Pfam" id="PF08205">
    <property type="entry name" value="C2-set_2"/>
    <property type="match status" value="1"/>
</dbReference>
<evidence type="ECO:0000313" key="12">
    <source>
        <dbReference type="Proteomes" id="UP001153737"/>
    </source>
</evidence>
<dbReference type="CDD" id="cd00063">
    <property type="entry name" value="FN3"/>
    <property type="match status" value="1"/>
</dbReference>
<dbReference type="PANTHER" id="PTHR11640">
    <property type="entry name" value="NEPHRIN"/>
    <property type="match status" value="1"/>
</dbReference>
<keyword evidence="3" id="KW-1015">Disulfide bond</keyword>
<dbReference type="InterPro" id="IPR036179">
    <property type="entry name" value="Ig-like_dom_sf"/>
</dbReference>
<evidence type="ECO:0000259" key="9">
    <source>
        <dbReference type="PROSITE" id="PS50835"/>
    </source>
</evidence>
<comment type="subcellular location">
    <subcellularLocation>
        <location evidence="1">Membrane</location>
        <topology evidence="1">Single-pass type I membrane protein</topology>
    </subcellularLocation>
</comment>
<feature type="region of interest" description="Disordered" evidence="6">
    <location>
        <begin position="1195"/>
        <end position="1235"/>
    </location>
</feature>
<evidence type="ECO:0000256" key="6">
    <source>
        <dbReference type="SAM" id="MobiDB-lite"/>
    </source>
</evidence>
<dbReference type="GO" id="GO:0098609">
    <property type="term" value="P:cell-cell adhesion"/>
    <property type="evidence" value="ECO:0007669"/>
    <property type="project" value="TreeGrafter"/>
</dbReference>
<dbReference type="Gene3D" id="2.60.40.10">
    <property type="entry name" value="Immunoglobulins"/>
    <property type="match status" value="8"/>
</dbReference>
<evidence type="ECO:0000256" key="3">
    <source>
        <dbReference type="ARBA" id="ARBA00023157"/>
    </source>
</evidence>
<dbReference type="InterPro" id="IPR036116">
    <property type="entry name" value="FN3_sf"/>
</dbReference>
<feature type="domain" description="Fibronectin type-III" evidence="10">
    <location>
        <begin position="716"/>
        <end position="825"/>
    </location>
</feature>
<sequence length="1247" mass="138151">MGCLPKLLTIILLQVTFVVPEEGVRDTREGQDVTLECRFPPQTSRDTLTYYWAKKNKQTHDNVAIGNVPLDTNYKLNYQVNNGIYDLLISNASYDRDNGKFECKVKAGGSGANLHVQRYSLTVLTVPQEPGIAPSSYVTVTEGKKQELTCSSVGGSPDPEVKWYRQGSQYPLEAALKNGGSREQPTTATLTINPTKDDDEAIFRCEVWNRALPDNKKLVSTVTLSVNYFPRVEVGPENPLRVERDSQATLRCSVDAKPKVTTIRWTRNSRFISSAYNHTIHRVSIQDAGKYTCIADNGLGKVGEKEINLDVLYAPIVTIGPKTKEAEEGESVYIKCNVTANPSPVTVEWVKDGRPEFKQTGDTLRLSSVTADNSGTYICRAVNVISPSNAPVRLTEKIGNSSVALLVRHKPGQARIMPDKPIATEGSAVTLTCTATPPGWPAPQYRWLKIGSDGQSTILATGTKYTIANANLRTEGVYNCQATNELGPGDMASVELEVHQPPSFKYKLKPLETRQVGDPNFTVACSAKGKPRPMVRWLKDGEELTADVNMYEVKTDYSESSNGAVSVESVLKFAGKARPSGNELLPSDRGVYACTFENEVKKSESTMHLKIEHEPIVLHHFNKVAYDISERAEVLCRVQAYPKPEFKWFFGTNINPLHSSTEGHYVVNTSNEENDVYTSVLKISNVGRQDYGDYTCQIVNNLGTIDTKIRLQSKGPPENPSKLVALHNGPSFVTLGWEAGFNGGISNTKYFVSYKKIISENDIIVEGCGALSRSSEWNEVDCDQNVPCNVTGLEQHQSYLFKVKAINTKGTSDNSQEIRARTRVDRIPLPQRVAYDRTSHAISINVPATCLPLVAIVEMVSNENHPVTAWQVVDTLRLQVSGLMPTRQEKGLEQMGGRAFKGRALVDEPIGVNDEDSPRIRVKLCLQTHPDHCGEFVEAELDFTHIREASALATPTLIAIVVSCIVFLLFVGLLLVFCKCKRNQSKKAQAKDYDMDSVRSTVVPPQQSQAPPPYYPSKGMENKALEHSLDLALAMEEQKSVYATQKGYGYHVANNDMQSRQNINNTDWANIGYLENSYSNSNNGGSVNSQDSLWQMKMQAATSNSTNQLPPHLNDRPNYGYDPIAHGGYGADPMTHGGYGAADDYAAYPHVTTQSNHGDEYMRGSNNPSRQDYCSDPYAAVHKPKKRIEQHIDSPYHDVSGLPDPYLEQMEDEKPPQHMSLSYEDSLESGYSTPNSRTRRVIREIIV</sequence>
<protein>
    <recommendedName>
        <fullName evidence="13">Echinoid</fullName>
    </recommendedName>
</protein>
<dbReference type="InterPro" id="IPR013162">
    <property type="entry name" value="CD80_C2-set"/>
</dbReference>
<feature type="domain" description="Ig-like" evidence="9">
    <location>
        <begin position="315"/>
        <end position="395"/>
    </location>
</feature>
<dbReference type="InterPro" id="IPR013151">
    <property type="entry name" value="Immunoglobulin_dom"/>
</dbReference>
<feature type="domain" description="Ig-like" evidence="9">
    <location>
        <begin position="130"/>
        <end position="225"/>
    </location>
</feature>
<dbReference type="GO" id="GO:0005911">
    <property type="term" value="C:cell-cell junction"/>
    <property type="evidence" value="ECO:0007669"/>
    <property type="project" value="TreeGrafter"/>
</dbReference>
<keyword evidence="7" id="KW-1133">Transmembrane helix</keyword>
<dbReference type="SMART" id="SM00060">
    <property type="entry name" value="FN3"/>
    <property type="match status" value="1"/>
</dbReference>
<evidence type="ECO:0000256" key="7">
    <source>
        <dbReference type="SAM" id="Phobius"/>
    </source>
</evidence>
<feature type="domain" description="Ig-like" evidence="9">
    <location>
        <begin position="5"/>
        <end position="122"/>
    </location>
</feature>
<dbReference type="SUPFAM" id="SSF49265">
    <property type="entry name" value="Fibronectin type III"/>
    <property type="match status" value="1"/>
</dbReference>
<keyword evidence="4" id="KW-0325">Glycoprotein</keyword>
<dbReference type="Proteomes" id="UP001153737">
    <property type="component" value="Chromosome 15"/>
</dbReference>
<keyword evidence="5" id="KW-0393">Immunoglobulin domain</keyword>
<dbReference type="PROSITE" id="PS50853">
    <property type="entry name" value="FN3"/>
    <property type="match status" value="1"/>
</dbReference>
<keyword evidence="8" id="KW-0732">Signal</keyword>
<reference evidence="11" key="2">
    <citation type="submission" date="2022-10" db="EMBL/GenBank/DDBJ databases">
        <authorList>
            <consortium name="ENA_rothamsted_submissions"/>
            <consortium name="culmorum"/>
            <person name="King R."/>
        </authorList>
    </citation>
    <scope>NUCLEOTIDE SEQUENCE</scope>
</reference>
<dbReference type="InterPro" id="IPR003961">
    <property type="entry name" value="FN3_dom"/>
</dbReference>
<evidence type="ECO:0000259" key="10">
    <source>
        <dbReference type="PROSITE" id="PS50853"/>
    </source>
</evidence>
<dbReference type="InterPro" id="IPR003599">
    <property type="entry name" value="Ig_sub"/>
</dbReference>
<feature type="transmembrane region" description="Helical" evidence="7">
    <location>
        <begin position="957"/>
        <end position="977"/>
    </location>
</feature>
<feature type="domain" description="Ig-like" evidence="9">
    <location>
        <begin position="230"/>
        <end position="308"/>
    </location>
</feature>
<evidence type="ECO:0000256" key="4">
    <source>
        <dbReference type="ARBA" id="ARBA00023180"/>
    </source>
</evidence>
<reference evidence="11" key="1">
    <citation type="submission" date="2022-01" db="EMBL/GenBank/DDBJ databases">
        <authorList>
            <person name="King R."/>
        </authorList>
    </citation>
    <scope>NUCLEOTIDE SEQUENCE</scope>
</reference>
<organism evidence="11 12">
    <name type="scientific">Phaedon cochleariae</name>
    <name type="common">Mustard beetle</name>
    <dbReference type="NCBI Taxonomy" id="80249"/>
    <lineage>
        <taxon>Eukaryota</taxon>
        <taxon>Metazoa</taxon>
        <taxon>Ecdysozoa</taxon>
        <taxon>Arthropoda</taxon>
        <taxon>Hexapoda</taxon>
        <taxon>Insecta</taxon>
        <taxon>Pterygota</taxon>
        <taxon>Neoptera</taxon>
        <taxon>Endopterygota</taxon>
        <taxon>Coleoptera</taxon>
        <taxon>Polyphaga</taxon>
        <taxon>Cucujiformia</taxon>
        <taxon>Chrysomeloidea</taxon>
        <taxon>Chrysomelidae</taxon>
        <taxon>Chrysomelinae</taxon>
        <taxon>Chrysomelini</taxon>
        <taxon>Phaedon</taxon>
    </lineage>
</organism>
<evidence type="ECO:0000256" key="8">
    <source>
        <dbReference type="SAM" id="SignalP"/>
    </source>
</evidence>
<dbReference type="CDD" id="cd00096">
    <property type="entry name" value="Ig"/>
    <property type="match status" value="2"/>
</dbReference>
<dbReference type="Pfam" id="PF13927">
    <property type="entry name" value="Ig_3"/>
    <property type="match status" value="4"/>
</dbReference>
<name>A0A9P0DQ77_PHACE</name>
<dbReference type="GO" id="GO:0050839">
    <property type="term" value="F:cell adhesion molecule binding"/>
    <property type="evidence" value="ECO:0007669"/>
    <property type="project" value="TreeGrafter"/>
</dbReference>
<feature type="domain" description="Ig-like" evidence="9">
    <location>
        <begin position="411"/>
        <end position="497"/>
    </location>
</feature>
<dbReference type="InterPro" id="IPR007110">
    <property type="entry name" value="Ig-like_dom"/>
</dbReference>
<dbReference type="InterPro" id="IPR003598">
    <property type="entry name" value="Ig_sub2"/>
</dbReference>
<dbReference type="PANTHER" id="PTHR11640:SF134">
    <property type="entry name" value="ECHINOID, ISOFORM A-RELATED"/>
    <property type="match status" value="1"/>
</dbReference>
<dbReference type="GO" id="GO:0005886">
    <property type="term" value="C:plasma membrane"/>
    <property type="evidence" value="ECO:0007669"/>
    <property type="project" value="TreeGrafter"/>
</dbReference>
<feature type="chain" id="PRO_5040130856" description="Echinoid" evidence="8">
    <location>
        <begin position="21"/>
        <end position="1247"/>
    </location>
</feature>
<dbReference type="Pfam" id="PF00047">
    <property type="entry name" value="ig"/>
    <property type="match status" value="1"/>
</dbReference>
<dbReference type="EMBL" id="OU896721">
    <property type="protein sequence ID" value="CAH1154135.1"/>
    <property type="molecule type" value="Genomic_DNA"/>
</dbReference>
<dbReference type="SMART" id="SM00408">
    <property type="entry name" value="IGc2"/>
    <property type="match status" value="7"/>
</dbReference>
<keyword evidence="2 7" id="KW-0472">Membrane</keyword>
<feature type="domain" description="Ig-like" evidence="9">
    <location>
        <begin position="502"/>
        <end position="612"/>
    </location>
</feature>
<proteinExistence type="predicted"/>
<accession>A0A9P0DQ77</accession>
<dbReference type="PROSITE" id="PS50835">
    <property type="entry name" value="IG_LIKE"/>
    <property type="match status" value="7"/>
</dbReference>
<dbReference type="Pfam" id="PF00041">
    <property type="entry name" value="fn3"/>
    <property type="match status" value="1"/>
</dbReference>
<evidence type="ECO:0000256" key="5">
    <source>
        <dbReference type="ARBA" id="ARBA00023319"/>
    </source>
</evidence>
<keyword evidence="12" id="KW-1185">Reference proteome</keyword>
<dbReference type="OrthoDB" id="5334845at2759"/>
<feature type="domain" description="Ig-like" evidence="9">
    <location>
        <begin position="615"/>
        <end position="712"/>
    </location>
</feature>
<dbReference type="InterPro" id="IPR013783">
    <property type="entry name" value="Ig-like_fold"/>
</dbReference>
<evidence type="ECO:0000313" key="11">
    <source>
        <dbReference type="EMBL" id="CAH1154135.1"/>
    </source>
</evidence>
<dbReference type="AlphaFoldDB" id="A0A9P0DQ77"/>
<dbReference type="SMART" id="SM00409">
    <property type="entry name" value="IG"/>
    <property type="match status" value="7"/>
</dbReference>